<accession>A0AAV1V568</accession>
<proteinExistence type="predicted"/>
<comment type="caution">
    <text evidence="1">The sequence shown here is derived from an EMBL/GenBank/DDBJ whole genome shotgun (WGS) entry which is preliminary data.</text>
</comment>
<dbReference type="EMBL" id="CAKLBY020000259">
    <property type="protein sequence ID" value="CAK7940868.1"/>
    <property type="molecule type" value="Genomic_DNA"/>
</dbReference>
<evidence type="ECO:0000313" key="1">
    <source>
        <dbReference type="EMBL" id="CAK7940868.1"/>
    </source>
</evidence>
<reference evidence="1" key="1">
    <citation type="submission" date="2024-01" db="EMBL/GenBank/DDBJ databases">
        <authorList>
            <person name="Webb A."/>
        </authorList>
    </citation>
    <scope>NUCLEOTIDE SEQUENCE</scope>
    <source>
        <strain evidence="1">Pm1</strain>
    </source>
</reference>
<evidence type="ECO:0000313" key="2">
    <source>
        <dbReference type="Proteomes" id="UP001162060"/>
    </source>
</evidence>
<organism evidence="1 2">
    <name type="scientific">Peronospora matthiolae</name>
    <dbReference type="NCBI Taxonomy" id="2874970"/>
    <lineage>
        <taxon>Eukaryota</taxon>
        <taxon>Sar</taxon>
        <taxon>Stramenopiles</taxon>
        <taxon>Oomycota</taxon>
        <taxon>Peronosporomycetes</taxon>
        <taxon>Peronosporales</taxon>
        <taxon>Peronosporaceae</taxon>
        <taxon>Peronospora</taxon>
    </lineage>
</organism>
<dbReference type="Proteomes" id="UP001162060">
    <property type="component" value="Unassembled WGS sequence"/>
</dbReference>
<dbReference type="AlphaFoldDB" id="A0AAV1V568"/>
<protein>
    <submittedName>
        <fullName evidence="1">Uncharacterized protein</fullName>
    </submittedName>
</protein>
<name>A0AAV1V568_9STRA</name>
<sequence length="72" mass="7852">MQDGAAGASNLVDSPSPICRLWVSLAIAHSLLATAGGTEWEGRPYTTVRELKLKHGQLLPWSQELPSQPREK</sequence>
<gene>
    <name evidence="1" type="ORF">PM001_LOCUS26018</name>
</gene>